<dbReference type="PANTHER" id="PTHR43582">
    <property type="entry name" value="LINEARMYCIN RESISTANCE ATP-BINDING PROTEIN LNRL"/>
    <property type="match status" value="1"/>
</dbReference>
<dbReference type="GeneID" id="97611488"/>
<comment type="similarity">
    <text evidence="8">Belongs to the ABC transporter superfamily. Drug exporter-1 (DrugE1) (TC 3.A.1.105) family.</text>
</comment>
<feature type="domain" description="ABC transporter" evidence="9">
    <location>
        <begin position="6"/>
        <end position="237"/>
    </location>
</feature>
<organism evidence="10 11">
    <name type="scientific">Methanospirillum stamsii</name>
    <dbReference type="NCBI Taxonomy" id="1277351"/>
    <lineage>
        <taxon>Archaea</taxon>
        <taxon>Methanobacteriati</taxon>
        <taxon>Methanobacteriota</taxon>
        <taxon>Stenosarchaea group</taxon>
        <taxon>Methanomicrobia</taxon>
        <taxon>Methanomicrobiales</taxon>
        <taxon>Methanospirillaceae</taxon>
        <taxon>Methanospirillum</taxon>
    </lineage>
</organism>
<dbReference type="Gene3D" id="3.40.50.300">
    <property type="entry name" value="P-loop containing nucleotide triphosphate hydrolases"/>
    <property type="match status" value="1"/>
</dbReference>
<protein>
    <submittedName>
        <fullName evidence="10">ABC transporter ATP-binding protein</fullName>
    </submittedName>
</protein>
<dbReference type="PANTHER" id="PTHR43582:SF2">
    <property type="entry name" value="LINEARMYCIN RESISTANCE ATP-BINDING PROTEIN LNRL"/>
    <property type="match status" value="1"/>
</dbReference>
<comment type="subcellular location">
    <subcellularLocation>
        <location evidence="1">Cell membrane</location>
        <topology evidence="1">Peripheral membrane protein</topology>
        <orientation evidence="1">Cytoplasmic side</orientation>
    </subcellularLocation>
</comment>
<dbReference type="GO" id="GO:0043215">
    <property type="term" value="P:daunorubicin transport"/>
    <property type="evidence" value="ECO:0007669"/>
    <property type="project" value="InterPro"/>
</dbReference>
<sequence>MNQIIIETDNLIKKFGSNIAVDNISLSIKRGEVFGLLGPNGAGKTTLLSMLCTILKPTSGTARINGYDIIRDNSMVRKSIGIVFQDPSVDTDMTARENLQMHADLYGVPVSEQKERIKDVLNLVGLSDKAEDFLNTYSGGMRRRLEIARGLLHYPRVLFLDEPTIGLDPRSREHIWDYIRMLRKREDMTVILTTHYMEEADRLCDRIAIIDRGKIIILDKPDVLKGGIGKDTVILITDEPDKLQTVLTGENISEDIRISGRELKVGVSHANLLLPKIMESAIKAGIRIESVTISNPDMNDVFIHYTGKNLSDDETRERTGRVAMMKRRRAR</sequence>
<dbReference type="NCBIfam" id="TIGR01188">
    <property type="entry name" value="drrA"/>
    <property type="match status" value="1"/>
</dbReference>
<proteinExistence type="inferred from homology"/>
<evidence type="ECO:0000259" key="9">
    <source>
        <dbReference type="PROSITE" id="PS50893"/>
    </source>
</evidence>
<evidence type="ECO:0000256" key="5">
    <source>
        <dbReference type="ARBA" id="ARBA00022840"/>
    </source>
</evidence>
<dbReference type="InterPro" id="IPR017871">
    <property type="entry name" value="ABC_transporter-like_CS"/>
</dbReference>
<reference evidence="10 11" key="1">
    <citation type="submission" date="2018-05" db="EMBL/GenBank/DDBJ databases">
        <title>Draft genome of Methanospirillum stamsii Pt1.</title>
        <authorList>
            <person name="Dueholm M.S."/>
            <person name="Nielsen P.H."/>
            <person name="Bakmann L.F."/>
            <person name="Otzen D.E."/>
        </authorList>
    </citation>
    <scope>NUCLEOTIDE SEQUENCE [LARGE SCALE GENOMIC DNA]</scope>
    <source>
        <strain evidence="10 11">Pt1</strain>
    </source>
</reference>
<dbReference type="GO" id="GO:0005524">
    <property type="term" value="F:ATP binding"/>
    <property type="evidence" value="ECO:0007669"/>
    <property type="project" value="UniProtKB-KW"/>
</dbReference>
<evidence type="ECO:0000256" key="1">
    <source>
        <dbReference type="ARBA" id="ARBA00004413"/>
    </source>
</evidence>
<dbReference type="Pfam" id="PF00005">
    <property type="entry name" value="ABC_tran"/>
    <property type="match status" value="1"/>
</dbReference>
<keyword evidence="6" id="KW-1278">Translocase</keyword>
<dbReference type="PROSITE" id="PS50893">
    <property type="entry name" value="ABC_TRANSPORTER_2"/>
    <property type="match status" value="1"/>
</dbReference>
<dbReference type="FunFam" id="3.40.50.300:FF:000589">
    <property type="entry name" value="ABC transporter, ATP-binding subunit"/>
    <property type="match status" value="1"/>
</dbReference>
<evidence type="ECO:0000256" key="6">
    <source>
        <dbReference type="ARBA" id="ARBA00022967"/>
    </source>
</evidence>
<dbReference type="GO" id="GO:0016887">
    <property type="term" value="F:ATP hydrolysis activity"/>
    <property type="evidence" value="ECO:0007669"/>
    <property type="project" value="InterPro"/>
</dbReference>
<accession>A0A2V2NKK5</accession>
<dbReference type="InterPro" id="IPR003439">
    <property type="entry name" value="ABC_transporter-like_ATP-bd"/>
</dbReference>
<dbReference type="SMART" id="SM00382">
    <property type="entry name" value="AAA"/>
    <property type="match status" value="1"/>
</dbReference>
<dbReference type="InterPro" id="IPR003593">
    <property type="entry name" value="AAA+_ATPase"/>
</dbReference>
<evidence type="ECO:0000256" key="8">
    <source>
        <dbReference type="ARBA" id="ARBA00049985"/>
    </source>
</evidence>
<evidence type="ECO:0000256" key="7">
    <source>
        <dbReference type="ARBA" id="ARBA00023136"/>
    </source>
</evidence>
<keyword evidence="7" id="KW-0472">Membrane</keyword>
<dbReference type="GO" id="GO:1900753">
    <property type="term" value="P:doxorubicin transport"/>
    <property type="evidence" value="ECO:0007669"/>
    <property type="project" value="InterPro"/>
</dbReference>
<dbReference type="PROSITE" id="PS00211">
    <property type="entry name" value="ABC_TRANSPORTER_1"/>
    <property type="match status" value="1"/>
</dbReference>
<dbReference type="AlphaFoldDB" id="A0A2V2NKK5"/>
<evidence type="ECO:0000256" key="2">
    <source>
        <dbReference type="ARBA" id="ARBA00022448"/>
    </source>
</evidence>
<comment type="caution">
    <text evidence="10">The sequence shown here is derived from an EMBL/GenBank/DDBJ whole genome shotgun (WGS) entry which is preliminary data.</text>
</comment>
<dbReference type="InterPro" id="IPR027417">
    <property type="entry name" value="P-loop_NTPase"/>
</dbReference>
<keyword evidence="4" id="KW-0547">Nucleotide-binding</keyword>
<dbReference type="GO" id="GO:0005886">
    <property type="term" value="C:plasma membrane"/>
    <property type="evidence" value="ECO:0007669"/>
    <property type="project" value="UniProtKB-SubCell"/>
</dbReference>
<dbReference type="RefSeq" id="WP_109939451.1">
    <property type="nucleotide sequence ID" value="NZ_CP176366.1"/>
</dbReference>
<dbReference type="Proteomes" id="UP000245934">
    <property type="component" value="Unassembled WGS sequence"/>
</dbReference>
<keyword evidence="11" id="KW-1185">Reference proteome</keyword>
<name>A0A2V2NKK5_9EURY</name>
<keyword evidence="5 10" id="KW-0067">ATP-binding</keyword>
<dbReference type="SUPFAM" id="SSF52540">
    <property type="entry name" value="P-loop containing nucleoside triphosphate hydrolases"/>
    <property type="match status" value="1"/>
</dbReference>
<keyword evidence="3" id="KW-1003">Cell membrane</keyword>
<dbReference type="EMBL" id="QGMZ01000006">
    <property type="protein sequence ID" value="PWR75873.1"/>
    <property type="molecule type" value="Genomic_DNA"/>
</dbReference>
<evidence type="ECO:0000313" key="11">
    <source>
        <dbReference type="Proteomes" id="UP000245934"/>
    </source>
</evidence>
<evidence type="ECO:0000313" key="10">
    <source>
        <dbReference type="EMBL" id="PWR75873.1"/>
    </source>
</evidence>
<keyword evidence="2" id="KW-0813">Transport</keyword>
<dbReference type="OrthoDB" id="31298at2157"/>
<dbReference type="InterPro" id="IPR005894">
    <property type="entry name" value="DrrA"/>
</dbReference>
<gene>
    <name evidence="10" type="ORF">DLD82_02065</name>
</gene>
<evidence type="ECO:0000256" key="3">
    <source>
        <dbReference type="ARBA" id="ARBA00022475"/>
    </source>
</evidence>
<evidence type="ECO:0000256" key="4">
    <source>
        <dbReference type="ARBA" id="ARBA00022741"/>
    </source>
</evidence>